<name>A0A8A1MGN7_AJECA</name>
<evidence type="ECO:0000313" key="2">
    <source>
        <dbReference type="Proteomes" id="UP000663671"/>
    </source>
</evidence>
<dbReference type="OrthoDB" id="6365728at2759"/>
<protein>
    <submittedName>
        <fullName evidence="1">RNA polymerase Rpb1 C-terminal repeat domain-containing protein</fullName>
    </submittedName>
</protein>
<reference evidence="1" key="1">
    <citation type="submission" date="2021-01" db="EMBL/GenBank/DDBJ databases">
        <title>Chromosome-level genome assembly of a human fungal pathogen reveals clustering of transcriptionally co-regulated genes.</title>
        <authorList>
            <person name="Voorhies M."/>
            <person name="Cohen S."/>
            <person name="Shea T.P."/>
            <person name="Petrus S."/>
            <person name="Munoz J.F."/>
            <person name="Poplawski S."/>
            <person name="Goldman W.E."/>
            <person name="Michael T."/>
            <person name="Cuomo C.A."/>
            <person name="Sil A."/>
            <person name="Beyhan S."/>
        </authorList>
    </citation>
    <scope>NUCLEOTIDE SEQUENCE</scope>
    <source>
        <strain evidence="1">WU24</strain>
    </source>
</reference>
<dbReference type="Proteomes" id="UP000663671">
    <property type="component" value="Chromosome 3"/>
</dbReference>
<gene>
    <name evidence="1" type="ORF">I7I51_06482</name>
</gene>
<evidence type="ECO:0000313" key="1">
    <source>
        <dbReference type="EMBL" id="QSS65636.1"/>
    </source>
</evidence>
<dbReference type="EMBL" id="CP069115">
    <property type="protein sequence ID" value="QSS65636.1"/>
    <property type="molecule type" value="Genomic_DNA"/>
</dbReference>
<organism evidence="1 2">
    <name type="scientific">Ajellomyces capsulatus</name>
    <name type="common">Darling's disease fungus</name>
    <name type="synonym">Histoplasma capsulatum</name>
    <dbReference type="NCBI Taxonomy" id="5037"/>
    <lineage>
        <taxon>Eukaryota</taxon>
        <taxon>Fungi</taxon>
        <taxon>Dikarya</taxon>
        <taxon>Ascomycota</taxon>
        <taxon>Pezizomycotina</taxon>
        <taxon>Eurotiomycetes</taxon>
        <taxon>Eurotiomycetidae</taxon>
        <taxon>Onygenales</taxon>
        <taxon>Ajellomycetaceae</taxon>
        <taxon>Histoplasma</taxon>
    </lineage>
</organism>
<accession>A0A8A1MGN7</accession>
<sequence length="56" mass="6490">MCPRIYREPVHEDFTEDGEKGTQCSFMPIHLLSLHEKWKSPGKRLTLQAPDLVPLL</sequence>
<dbReference type="AlphaFoldDB" id="A0A8A1MGN7"/>
<dbReference type="VEuPathDB" id="FungiDB:I7I51_06482"/>
<proteinExistence type="predicted"/>